<dbReference type="InterPro" id="IPR029058">
    <property type="entry name" value="AB_hydrolase_fold"/>
</dbReference>
<dbReference type="InterPro" id="IPR022742">
    <property type="entry name" value="Hydrolase_4"/>
</dbReference>
<dbReference type="VEuPathDB" id="FungiDB:M_BR32_EuGene_00071251"/>
<sequence length="310" mass="34322">MVQISEGTFSIGNQSLYTRTWLPDGAPKAKLVLIHGFSDHVNLYNDFGNAVANGGIAVYGFDQRGWGRSVKTPADRGKTGPTSMVLADIVAFIEPLLDDGSNLPVFVMGHSMGGGQVLTLAGDQKYEANVVSRVQGWILEAPFIAWPAGQAPSWLKINVGRFAGKFMPYRQLEHVIPPKDLTRNQEVVKILENDKLCHNLGTLEGLASLLDRTVDLASGKTKLLPSVKAMWLGHGTADKACDHDASKKFFDEQTRLQDKEFRSYDGWYHQMHTEPDREQFFQHVIEWICKRTPGQDAAKPDVETVAGSKL</sequence>
<dbReference type="PANTHER" id="PTHR11614">
    <property type="entry name" value="PHOSPHOLIPASE-RELATED"/>
    <property type="match status" value="1"/>
</dbReference>
<reference evidence="1 2" key="1">
    <citation type="journal article" date="2019" name="Mol. Biol. Evol.">
        <title>Blast fungal genomes show frequent chromosomal changes, gene gains and losses, and effector gene turnover.</title>
        <authorList>
            <person name="Gomez Luciano L.B."/>
            <person name="Jason Tsai I."/>
            <person name="Chuma I."/>
            <person name="Tosa Y."/>
            <person name="Chen Y.H."/>
            <person name="Li J.Y."/>
            <person name="Li M.Y."/>
            <person name="Jade Lu M.Y."/>
            <person name="Nakayashiki H."/>
            <person name="Li W.H."/>
        </authorList>
    </citation>
    <scope>NUCLEOTIDE SEQUENCE [LARGE SCALE GENOMIC DNA]</scope>
    <source>
        <strain evidence="1">MZ5-1-6</strain>
    </source>
</reference>
<name>A0A4P7NR04_PYROR</name>
<dbReference type="Gene3D" id="3.40.50.1820">
    <property type="entry name" value="alpha/beta hydrolase"/>
    <property type="match status" value="1"/>
</dbReference>
<evidence type="ECO:0000313" key="1">
    <source>
        <dbReference type="EMBL" id="QBZ64739.1"/>
    </source>
</evidence>
<dbReference type="SMR" id="A0A4P7NR04"/>
<dbReference type="EMBL" id="CP034209">
    <property type="protein sequence ID" value="QBZ64739.1"/>
    <property type="molecule type" value="Genomic_DNA"/>
</dbReference>
<gene>
    <name evidence="1" type="ORF">PoMZ_06438</name>
</gene>
<dbReference type="AlphaFoldDB" id="A0A4P7NR04"/>
<organism evidence="1 2">
    <name type="scientific">Pyricularia oryzae</name>
    <name type="common">Rice blast fungus</name>
    <name type="synonym">Magnaporthe oryzae</name>
    <dbReference type="NCBI Taxonomy" id="318829"/>
    <lineage>
        <taxon>Eukaryota</taxon>
        <taxon>Fungi</taxon>
        <taxon>Dikarya</taxon>
        <taxon>Ascomycota</taxon>
        <taxon>Pezizomycotina</taxon>
        <taxon>Sordariomycetes</taxon>
        <taxon>Sordariomycetidae</taxon>
        <taxon>Magnaporthales</taxon>
        <taxon>Pyriculariaceae</taxon>
        <taxon>Pyricularia</taxon>
    </lineage>
</organism>
<dbReference type="Pfam" id="PF12146">
    <property type="entry name" value="Hydrolase_4"/>
    <property type="match status" value="1"/>
</dbReference>
<dbReference type="Proteomes" id="UP000294847">
    <property type="component" value="Chromosome 6"/>
</dbReference>
<accession>A0A4P7NR04</accession>
<dbReference type="SUPFAM" id="SSF53474">
    <property type="entry name" value="alpha/beta-Hydrolases"/>
    <property type="match status" value="1"/>
</dbReference>
<evidence type="ECO:0000313" key="2">
    <source>
        <dbReference type="Proteomes" id="UP000294847"/>
    </source>
</evidence>
<proteinExistence type="predicted"/>
<protein>
    <submittedName>
        <fullName evidence="1">Uncharacterized protein</fullName>
    </submittedName>
</protein>
<dbReference type="InterPro" id="IPR051044">
    <property type="entry name" value="MAG_DAG_Lipase"/>
</dbReference>
<dbReference type="OMA" id="SYEGWSH"/>